<dbReference type="EMBL" id="CP143784">
    <property type="protein sequence ID" value="WVN85091.1"/>
    <property type="molecule type" value="Genomic_DNA"/>
</dbReference>
<evidence type="ECO:0000313" key="2">
    <source>
        <dbReference type="Proteomes" id="UP000094043"/>
    </source>
</evidence>
<dbReference type="CDD" id="cd22209">
    <property type="entry name" value="EMC10"/>
    <property type="match status" value="1"/>
</dbReference>
<dbReference type="AlphaFoldDB" id="A0A1E3IZC0"/>
<reference evidence="1" key="3">
    <citation type="submission" date="2024-01" db="EMBL/GenBank/DDBJ databases">
        <authorList>
            <person name="Coelho M.A."/>
            <person name="David-Palma M."/>
            <person name="Shea T."/>
            <person name="Sun S."/>
            <person name="Cuomo C.A."/>
            <person name="Heitman J."/>
        </authorList>
    </citation>
    <scope>NUCLEOTIDE SEQUENCE</scope>
    <source>
        <strain evidence="1">CBS 7841</strain>
    </source>
</reference>
<gene>
    <name evidence="1" type="ORF">L203_100233</name>
</gene>
<dbReference type="KEGG" id="cdep:91084449"/>
<accession>A0A1E3IZC0</accession>
<protein>
    <submittedName>
        <fullName evidence="1">Uncharacterized protein</fullName>
    </submittedName>
</protein>
<dbReference type="Proteomes" id="UP000094043">
    <property type="component" value="Chromosome 1"/>
</dbReference>
<dbReference type="OrthoDB" id="1894652at2759"/>
<reference evidence="1" key="2">
    <citation type="journal article" date="2022" name="Elife">
        <title>Obligate sexual reproduction of a homothallic fungus closely related to the Cryptococcus pathogenic species complex.</title>
        <authorList>
            <person name="Passer A.R."/>
            <person name="Clancey S.A."/>
            <person name="Shea T."/>
            <person name="David-Palma M."/>
            <person name="Averette A.F."/>
            <person name="Boekhout T."/>
            <person name="Porcel B.M."/>
            <person name="Nowrousian M."/>
            <person name="Cuomo C.A."/>
            <person name="Sun S."/>
            <person name="Heitman J."/>
            <person name="Coelho M.A."/>
        </authorList>
    </citation>
    <scope>NUCLEOTIDE SEQUENCE</scope>
    <source>
        <strain evidence="1">CBS 7841</strain>
    </source>
</reference>
<organism evidence="1 2">
    <name type="scientific">Cryptococcus depauperatus CBS 7841</name>
    <dbReference type="NCBI Taxonomy" id="1295531"/>
    <lineage>
        <taxon>Eukaryota</taxon>
        <taxon>Fungi</taxon>
        <taxon>Dikarya</taxon>
        <taxon>Basidiomycota</taxon>
        <taxon>Agaricomycotina</taxon>
        <taxon>Tremellomycetes</taxon>
        <taxon>Tremellales</taxon>
        <taxon>Cryptococcaceae</taxon>
        <taxon>Cryptococcus</taxon>
    </lineage>
</organism>
<sequence>MSILSLIIFSRFLFAFASTSEQYEIYHRLLPRVSDGTPRSFIPLGSISLLEQGTQSIEKRPWPDTPETTSEDDGTGWYQVGLQLGDSEDAWLFTSTRSCYLTTPPTIQVHLDGLRPVSISVQSSDIFVDCAGNTNVKLPSDISIVDFVTAVPEITLLPPLGPPPVVDSTTGAPITPPPEKTFLQKYWMYIVGLALFFAVQMGPDEPRGRGQNNGR</sequence>
<dbReference type="GeneID" id="91084449"/>
<proteinExistence type="predicted"/>
<keyword evidence="2" id="KW-1185">Reference proteome</keyword>
<name>A0A1E3IZC0_9TREE</name>
<reference evidence="1" key="1">
    <citation type="submission" date="2016-06" db="EMBL/GenBank/DDBJ databases">
        <authorList>
            <person name="Cuomo C."/>
            <person name="Litvintseva A."/>
            <person name="Heitman J."/>
            <person name="Chen Y."/>
            <person name="Sun S."/>
            <person name="Springer D."/>
            <person name="Dromer F."/>
            <person name="Young S."/>
            <person name="Zeng Q."/>
            <person name="Chapman S."/>
            <person name="Gujja S."/>
            <person name="Saif S."/>
            <person name="Birren B."/>
        </authorList>
    </citation>
    <scope>NUCLEOTIDE SEQUENCE</scope>
    <source>
        <strain evidence="1">CBS 7841</strain>
    </source>
</reference>
<dbReference type="VEuPathDB" id="FungiDB:L203_00107"/>
<evidence type="ECO:0000313" key="1">
    <source>
        <dbReference type="EMBL" id="WVN85091.1"/>
    </source>
</evidence>
<dbReference type="RefSeq" id="XP_066065792.1">
    <property type="nucleotide sequence ID" value="XM_066209695.1"/>
</dbReference>
<dbReference type="Pfam" id="PF21203">
    <property type="entry name" value="ECM10"/>
    <property type="match status" value="1"/>
</dbReference>